<feature type="compositionally biased region" description="Basic residues" evidence="1">
    <location>
        <begin position="396"/>
        <end position="410"/>
    </location>
</feature>
<gene>
    <name evidence="2" type="ORF">ILUMI_00673</name>
</gene>
<comment type="caution">
    <text evidence="2">The sequence shown here is derived from an EMBL/GenBank/DDBJ whole genome shotgun (WGS) entry which is preliminary data.</text>
</comment>
<feature type="region of interest" description="Disordered" evidence="1">
    <location>
        <begin position="71"/>
        <end position="92"/>
    </location>
</feature>
<name>A0A8K0DL62_IGNLU</name>
<feature type="compositionally biased region" description="Polar residues" evidence="1">
    <location>
        <begin position="425"/>
        <end position="450"/>
    </location>
</feature>
<dbReference type="Proteomes" id="UP000801492">
    <property type="component" value="Unassembled WGS sequence"/>
</dbReference>
<feature type="region of interest" description="Disordered" evidence="1">
    <location>
        <begin position="395"/>
        <end position="457"/>
    </location>
</feature>
<evidence type="ECO:0000256" key="1">
    <source>
        <dbReference type="SAM" id="MobiDB-lite"/>
    </source>
</evidence>
<protein>
    <submittedName>
        <fullName evidence="2">Uncharacterized protein</fullName>
    </submittedName>
</protein>
<accession>A0A8K0DL62</accession>
<dbReference type="AlphaFoldDB" id="A0A8K0DL62"/>
<dbReference type="EMBL" id="VTPC01000518">
    <property type="protein sequence ID" value="KAF2905507.1"/>
    <property type="molecule type" value="Genomic_DNA"/>
</dbReference>
<proteinExistence type="predicted"/>
<dbReference type="OrthoDB" id="6774504at2759"/>
<reference evidence="2" key="1">
    <citation type="submission" date="2019-08" db="EMBL/GenBank/DDBJ databases">
        <title>The genome of the North American firefly Photinus pyralis.</title>
        <authorList>
            <consortium name="Photinus pyralis genome working group"/>
            <person name="Fallon T.R."/>
            <person name="Sander Lower S.E."/>
            <person name="Weng J.-K."/>
        </authorList>
    </citation>
    <scope>NUCLEOTIDE SEQUENCE</scope>
    <source>
        <strain evidence="2">TRF0915ILg1</strain>
        <tissue evidence="2">Whole body</tissue>
    </source>
</reference>
<evidence type="ECO:0000313" key="3">
    <source>
        <dbReference type="Proteomes" id="UP000801492"/>
    </source>
</evidence>
<sequence length="533" mass="61555">MSEREMLEIYQVLRHSRNTACEEDEQRRILQQAEANYKELEELRKNSVPVENDGKDDDAYILGSFGDIATCSSNEERDDTKEKSFSSDTFDVEQELPSTTIATKYSQVNKNEKSKPEEVDFIDVFDCVPTKHGALKHIPVSPQYNPPFYCSRKVTDKEIKERARMIYSYHLALHRIYDNYQRQSIYPAPWGKAIQPTLRFNGSLLKKIEKLEETTPALRSDAENVYEFMQDLKNDKNSDDDFETYTSKSGRQTKRKLYAEDLDDDDELHKKSKSATDVMEADSEWLAKRKPATTAGNNDKKPTSVRKRRSIGTLSNEEIMKRSRLFTDNGTNSTRTEKMFDKLTDDDRKKKEVERELEKFSDSLAPLSDEENVENIEQSQEIDIADIVHIEEPFTRRRIVPPSHARKPGRGRGAAGRGRGRKTNKSTQEGTSQEITSPKYQPLETSSVKKGNSRKKDRCPICNEEFLQSELVEHASSCIEGYSEKNDRKKTSDYHYKRITCETCDEVLPFDTNYEVHVHECIMKQMKQNSTSS</sequence>
<keyword evidence="3" id="KW-1185">Reference proteome</keyword>
<evidence type="ECO:0000313" key="2">
    <source>
        <dbReference type="EMBL" id="KAF2905507.1"/>
    </source>
</evidence>
<organism evidence="2 3">
    <name type="scientific">Ignelater luminosus</name>
    <name type="common">Cucubano</name>
    <name type="synonym">Pyrophorus luminosus</name>
    <dbReference type="NCBI Taxonomy" id="2038154"/>
    <lineage>
        <taxon>Eukaryota</taxon>
        <taxon>Metazoa</taxon>
        <taxon>Ecdysozoa</taxon>
        <taxon>Arthropoda</taxon>
        <taxon>Hexapoda</taxon>
        <taxon>Insecta</taxon>
        <taxon>Pterygota</taxon>
        <taxon>Neoptera</taxon>
        <taxon>Endopterygota</taxon>
        <taxon>Coleoptera</taxon>
        <taxon>Polyphaga</taxon>
        <taxon>Elateriformia</taxon>
        <taxon>Elateroidea</taxon>
        <taxon>Elateridae</taxon>
        <taxon>Agrypninae</taxon>
        <taxon>Pyrophorini</taxon>
        <taxon>Ignelater</taxon>
    </lineage>
</organism>
<feature type="compositionally biased region" description="Basic and acidic residues" evidence="1">
    <location>
        <begin position="74"/>
        <end position="85"/>
    </location>
</feature>
<feature type="region of interest" description="Disordered" evidence="1">
    <location>
        <begin position="266"/>
        <end position="314"/>
    </location>
</feature>